<protein>
    <submittedName>
        <fullName evidence="1">Uncharacterized protein</fullName>
    </submittedName>
</protein>
<organism evidence="1 2">
    <name type="scientific">Pholiota conissans</name>
    <dbReference type="NCBI Taxonomy" id="109636"/>
    <lineage>
        <taxon>Eukaryota</taxon>
        <taxon>Fungi</taxon>
        <taxon>Dikarya</taxon>
        <taxon>Basidiomycota</taxon>
        <taxon>Agaricomycotina</taxon>
        <taxon>Agaricomycetes</taxon>
        <taxon>Agaricomycetidae</taxon>
        <taxon>Agaricales</taxon>
        <taxon>Agaricineae</taxon>
        <taxon>Strophariaceae</taxon>
        <taxon>Pholiota</taxon>
    </lineage>
</organism>
<evidence type="ECO:0000313" key="2">
    <source>
        <dbReference type="Proteomes" id="UP000807469"/>
    </source>
</evidence>
<gene>
    <name evidence="1" type="ORF">BDN70DRAFT_223837</name>
</gene>
<evidence type="ECO:0000313" key="1">
    <source>
        <dbReference type="EMBL" id="KAF9475734.1"/>
    </source>
</evidence>
<dbReference type="AlphaFoldDB" id="A0A9P6CWZ6"/>
<name>A0A9P6CWZ6_9AGAR</name>
<comment type="caution">
    <text evidence="1">The sequence shown here is derived from an EMBL/GenBank/DDBJ whole genome shotgun (WGS) entry which is preliminary data.</text>
</comment>
<proteinExistence type="predicted"/>
<accession>A0A9P6CWZ6</accession>
<reference evidence="1" key="1">
    <citation type="submission" date="2020-11" db="EMBL/GenBank/DDBJ databases">
        <authorList>
            <consortium name="DOE Joint Genome Institute"/>
            <person name="Ahrendt S."/>
            <person name="Riley R."/>
            <person name="Andreopoulos W."/>
            <person name="Labutti K."/>
            <person name="Pangilinan J."/>
            <person name="Ruiz-Duenas F.J."/>
            <person name="Barrasa J.M."/>
            <person name="Sanchez-Garcia M."/>
            <person name="Camarero S."/>
            <person name="Miyauchi S."/>
            <person name="Serrano A."/>
            <person name="Linde D."/>
            <person name="Babiker R."/>
            <person name="Drula E."/>
            <person name="Ayuso-Fernandez I."/>
            <person name="Pacheco R."/>
            <person name="Padilla G."/>
            <person name="Ferreira P."/>
            <person name="Barriuso J."/>
            <person name="Kellner H."/>
            <person name="Castanera R."/>
            <person name="Alfaro M."/>
            <person name="Ramirez L."/>
            <person name="Pisabarro A.G."/>
            <person name="Kuo A."/>
            <person name="Tritt A."/>
            <person name="Lipzen A."/>
            <person name="He G."/>
            <person name="Yan M."/>
            <person name="Ng V."/>
            <person name="Cullen D."/>
            <person name="Martin F."/>
            <person name="Rosso M.-N."/>
            <person name="Henrissat B."/>
            <person name="Hibbett D."/>
            <person name="Martinez A.T."/>
            <person name="Grigoriev I.V."/>
        </authorList>
    </citation>
    <scope>NUCLEOTIDE SEQUENCE</scope>
    <source>
        <strain evidence="1">CIRM-BRFM 674</strain>
    </source>
</reference>
<keyword evidence="2" id="KW-1185">Reference proteome</keyword>
<dbReference type="EMBL" id="MU155321">
    <property type="protein sequence ID" value="KAF9475734.1"/>
    <property type="molecule type" value="Genomic_DNA"/>
</dbReference>
<dbReference type="Proteomes" id="UP000807469">
    <property type="component" value="Unassembled WGS sequence"/>
</dbReference>
<sequence length="78" mass="8636">MLKRASGKWKNRRREPAIMTGGTAAIFHPARLACDARPRPTPQAHISLRPAMFHTLQVLAAHPELNDIPPFSFPVLSA</sequence>